<organism evidence="2 3">
    <name type="scientific">Hyalella azteca</name>
    <name type="common">Amphipod</name>
    <dbReference type="NCBI Taxonomy" id="294128"/>
    <lineage>
        <taxon>Eukaryota</taxon>
        <taxon>Metazoa</taxon>
        <taxon>Ecdysozoa</taxon>
        <taxon>Arthropoda</taxon>
        <taxon>Crustacea</taxon>
        <taxon>Multicrustacea</taxon>
        <taxon>Malacostraca</taxon>
        <taxon>Eumalacostraca</taxon>
        <taxon>Peracarida</taxon>
        <taxon>Amphipoda</taxon>
        <taxon>Senticaudata</taxon>
        <taxon>Talitrida</taxon>
        <taxon>Talitroidea</taxon>
        <taxon>Hyalellidae</taxon>
        <taxon>Hyalella</taxon>
    </lineage>
</organism>
<protein>
    <submittedName>
        <fullName evidence="3">Uncharacterized protein LOC108672790</fullName>
    </submittedName>
</protein>
<keyword evidence="1" id="KW-0472">Membrane</keyword>
<feature type="transmembrane region" description="Helical" evidence="1">
    <location>
        <begin position="185"/>
        <end position="203"/>
    </location>
</feature>
<keyword evidence="1" id="KW-1133">Transmembrane helix</keyword>
<reference evidence="3" key="1">
    <citation type="submission" date="2025-08" db="UniProtKB">
        <authorList>
            <consortium name="RefSeq"/>
        </authorList>
    </citation>
    <scope>IDENTIFICATION</scope>
    <source>
        <tissue evidence="3">Whole organism</tissue>
    </source>
</reference>
<feature type="transmembrane region" description="Helical" evidence="1">
    <location>
        <begin position="143"/>
        <end position="165"/>
    </location>
</feature>
<evidence type="ECO:0000313" key="3">
    <source>
        <dbReference type="RefSeq" id="XP_018016013.1"/>
    </source>
</evidence>
<keyword evidence="2" id="KW-1185">Reference proteome</keyword>
<dbReference type="OMA" id="NCLCIWC"/>
<name>A0A8B7NQP7_HYAAZ</name>
<dbReference type="PANTHER" id="PTHR36694:SF10">
    <property type="entry name" value="MARVEL DOMAIN-CONTAINING PROTEIN"/>
    <property type="match status" value="1"/>
</dbReference>
<dbReference type="RefSeq" id="XP_018016013.1">
    <property type="nucleotide sequence ID" value="XM_018160524.2"/>
</dbReference>
<evidence type="ECO:0000256" key="1">
    <source>
        <dbReference type="SAM" id="Phobius"/>
    </source>
</evidence>
<dbReference type="PANTHER" id="PTHR36694">
    <property type="entry name" value="PASIFLORA 1, ISOFORM A-RELATED"/>
    <property type="match status" value="1"/>
</dbReference>
<accession>A0A8B7NQP7</accession>
<dbReference type="KEGG" id="hazt:108672790"/>
<proteinExistence type="predicted"/>
<dbReference type="Proteomes" id="UP000694843">
    <property type="component" value="Unplaced"/>
</dbReference>
<feature type="transmembrane region" description="Helical" evidence="1">
    <location>
        <begin position="70"/>
        <end position="95"/>
    </location>
</feature>
<evidence type="ECO:0000313" key="2">
    <source>
        <dbReference type="Proteomes" id="UP000694843"/>
    </source>
</evidence>
<dbReference type="GeneID" id="108672790"/>
<dbReference type="OrthoDB" id="8173727at2759"/>
<dbReference type="AlphaFoldDB" id="A0A8B7NQP7"/>
<sequence>MSFVYHKKRYHPVKLTTEYHSKDQSSNYDTILLPLDEAQTPACCCVRQRNSWLRQLRAGRPWVCDARTAALLAAFFTMVCSVFVASMYCCLLYQLSYVRKDLAELYYGVQISYLAVLSTQLSLFSLSVLLYTAVLQERIGWVGLWMVGVVALTPLEGVCTMYSNILRDHVNKKFDVQSKVEMGVFIIRLIANVLGVGGVFRFYRSLQSGQSYLPSDQFSL</sequence>
<feature type="transmembrane region" description="Helical" evidence="1">
    <location>
        <begin position="107"/>
        <end position="131"/>
    </location>
</feature>
<gene>
    <name evidence="3" type="primary">LOC108672790</name>
</gene>
<keyword evidence="1" id="KW-0812">Transmembrane</keyword>